<dbReference type="EMBL" id="NRSD01000042">
    <property type="protein sequence ID" value="MBK1646860.1"/>
    <property type="molecule type" value="Genomic_DNA"/>
</dbReference>
<dbReference type="AlphaFoldDB" id="A0A9X0WM92"/>
<protein>
    <recommendedName>
        <fullName evidence="1">DUF5615 domain-containing protein</fullName>
    </recommendedName>
</protein>
<dbReference type="Proteomes" id="UP001138802">
    <property type="component" value="Unassembled WGS sequence"/>
</dbReference>
<evidence type="ECO:0000259" key="1">
    <source>
        <dbReference type="Pfam" id="PF18480"/>
    </source>
</evidence>
<keyword evidence="3" id="KW-1185">Reference proteome</keyword>
<gene>
    <name evidence="2" type="ORF">CKO25_19950</name>
</gene>
<feature type="domain" description="DUF5615" evidence="1">
    <location>
        <begin position="1"/>
        <end position="96"/>
    </location>
</feature>
<sequence length="125" mass="14026">MKLLIDENLSPQLAAWANQQGLEASAAVYVGLQGKPDIQVWRYAYSQSRIVVTVNVGDFIQLAEGFELHPGVIAFREAGLDRKTQWERLQEAIRFVERHCAGDLTNQVLEVKRSGELVLHAIPEV</sequence>
<dbReference type="RefSeq" id="WP_200389692.1">
    <property type="nucleotide sequence ID" value="NZ_NRSD01000042.1"/>
</dbReference>
<evidence type="ECO:0000313" key="3">
    <source>
        <dbReference type="Proteomes" id="UP001138802"/>
    </source>
</evidence>
<name>A0A9X0WM92_9GAMM</name>
<dbReference type="Pfam" id="PF18480">
    <property type="entry name" value="DUF5615"/>
    <property type="match status" value="1"/>
</dbReference>
<proteinExistence type="predicted"/>
<dbReference type="InterPro" id="IPR041049">
    <property type="entry name" value="DUF5615"/>
</dbReference>
<comment type="caution">
    <text evidence="2">The sequence shown here is derived from an EMBL/GenBank/DDBJ whole genome shotgun (WGS) entry which is preliminary data.</text>
</comment>
<evidence type="ECO:0000313" key="2">
    <source>
        <dbReference type="EMBL" id="MBK1646860.1"/>
    </source>
</evidence>
<organism evidence="2 3">
    <name type="scientific">Thiocapsa imhoffii</name>
    <dbReference type="NCBI Taxonomy" id="382777"/>
    <lineage>
        <taxon>Bacteria</taxon>
        <taxon>Pseudomonadati</taxon>
        <taxon>Pseudomonadota</taxon>
        <taxon>Gammaproteobacteria</taxon>
        <taxon>Chromatiales</taxon>
        <taxon>Chromatiaceae</taxon>
        <taxon>Thiocapsa</taxon>
    </lineage>
</organism>
<reference evidence="2 3" key="1">
    <citation type="journal article" date="2020" name="Microorganisms">
        <title>Osmotic Adaptation and Compatible Solute Biosynthesis of Phototrophic Bacteria as Revealed from Genome Analyses.</title>
        <authorList>
            <person name="Imhoff J.F."/>
            <person name="Rahn T."/>
            <person name="Kunzel S."/>
            <person name="Keller A."/>
            <person name="Neulinger S.C."/>
        </authorList>
    </citation>
    <scope>NUCLEOTIDE SEQUENCE [LARGE SCALE GENOMIC DNA]</scope>
    <source>
        <strain evidence="2 3">DSM 21303</strain>
    </source>
</reference>
<accession>A0A9X0WM92</accession>